<gene>
    <name evidence="2" type="ORF">JCGZ_14031</name>
</gene>
<dbReference type="AlphaFoldDB" id="A0A067K7N2"/>
<evidence type="ECO:0008006" key="4">
    <source>
        <dbReference type="Google" id="ProtNLM"/>
    </source>
</evidence>
<dbReference type="EMBL" id="KK914782">
    <property type="protein sequence ID" value="KDP28260.1"/>
    <property type="molecule type" value="Genomic_DNA"/>
</dbReference>
<evidence type="ECO:0000256" key="1">
    <source>
        <dbReference type="SAM" id="SignalP"/>
    </source>
</evidence>
<proteinExistence type="predicted"/>
<protein>
    <recommendedName>
        <fullName evidence="4">Secreted protein</fullName>
    </recommendedName>
</protein>
<sequence length="84" mass="8754">MNGQGRKNEFLLAFSVAAVAIRCAGSQNLATTVTVSHPSELSSNLPVGYAARARLSIGCEALGGSMGRTTLPSSSTRTKERSVR</sequence>
<dbReference type="Proteomes" id="UP000027138">
    <property type="component" value="Unassembled WGS sequence"/>
</dbReference>
<keyword evidence="1" id="KW-0732">Signal</keyword>
<accession>A0A067K7N2</accession>
<feature type="chain" id="PRO_5001642565" description="Secreted protein" evidence="1">
    <location>
        <begin position="27"/>
        <end position="84"/>
    </location>
</feature>
<keyword evidence="3" id="KW-1185">Reference proteome</keyword>
<organism evidence="2 3">
    <name type="scientific">Jatropha curcas</name>
    <name type="common">Barbados nut</name>
    <dbReference type="NCBI Taxonomy" id="180498"/>
    <lineage>
        <taxon>Eukaryota</taxon>
        <taxon>Viridiplantae</taxon>
        <taxon>Streptophyta</taxon>
        <taxon>Embryophyta</taxon>
        <taxon>Tracheophyta</taxon>
        <taxon>Spermatophyta</taxon>
        <taxon>Magnoliopsida</taxon>
        <taxon>eudicotyledons</taxon>
        <taxon>Gunneridae</taxon>
        <taxon>Pentapetalae</taxon>
        <taxon>rosids</taxon>
        <taxon>fabids</taxon>
        <taxon>Malpighiales</taxon>
        <taxon>Euphorbiaceae</taxon>
        <taxon>Crotonoideae</taxon>
        <taxon>Jatropheae</taxon>
        <taxon>Jatropha</taxon>
    </lineage>
</organism>
<evidence type="ECO:0000313" key="3">
    <source>
        <dbReference type="Proteomes" id="UP000027138"/>
    </source>
</evidence>
<reference evidence="2 3" key="1">
    <citation type="journal article" date="2014" name="PLoS ONE">
        <title>Global Analysis of Gene Expression Profiles in Physic Nut (Jatropha curcas L.) Seedlings Exposed to Salt Stress.</title>
        <authorList>
            <person name="Zhang L."/>
            <person name="Zhang C."/>
            <person name="Wu P."/>
            <person name="Chen Y."/>
            <person name="Li M."/>
            <person name="Jiang H."/>
            <person name="Wu G."/>
        </authorList>
    </citation>
    <scope>NUCLEOTIDE SEQUENCE [LARGE SCALE GENOMIC DNA]</scope>
    <source>
        <strain evidence="3">cv. GZQX0401</strain>
        <tissue evidence="2">Young leaves</tissue>
    </source>
</reference>
<name>A0A067K7N2_JATCU</name>
<feature type="signal peptide" evidence="1">
    <location>
        <begin position="1"/>
        <end position="26"/>
    </location>
</feature>
<evidence type="ECO:0000313" key="2">
    <source>
        <dbReference type="EMBL" id="KDP28260.1"/>
    </source>
</evidence>